<evidence type="ECO:0000313" key="3">
    <source>
        <dbReference type="Proteomes" id="UP000053621"/>
    </source>
</evidence>
<protein>
    <submittedName>
        <fullName evidence="2">Uncharacterized protein</fullName>
    </submittedName>
</protein>
<name>A0A2P4NTR2_9EURY</name>
<dbReference type="OrthoDB" id="188277at2157"/>
<comment type="caution">
    <text evidence="2">The sequence shown here is derived from an EMBL/GenBank/DDBJ whole genome shotgun (WGS) entry which is preliminary data.</text>
</comment>
<organism evidence="2 3">
    <name type="scientific">Haloferax marisrubri</name>
    <dbReference type="NCBI Taxonomy" id="1544719"/>
    <lineage>
        <taxon>Archaea</taxon>
        <taxon>Methanobacteriati</taxon>
        <taxon>Methanobacteriota</taxon>
        <taxon>Stenosarchaea group</taxon>
        <taxon>Halobacteria</taxon>
        <taxon>Halobacteriales</taxon>
        <taxon>Haloferacaceae</taxon>
        <taxon>Haloferax</taxon>
    </lineage>
</organism>
<sequence length="90" mass="9090">MNRRKLTLIGVALAALVATAGVAAAAPSDNARESSPASEADQRGPPGELPDPVPDFVSDIHDLVSDFLSGALDGSLGDTLSDRANDFSGA</sequence>
<dbReference type="AlphaFoldDB" id="A0A2P4NTR2"/>
<accession>A0A2P4NTR2</accession>
<reference evidence="2" key="1">
    <citation type="submission" date="2017-08" db="EMBL/GenBank/DDBJ databases">
        <title>Haloferax marisrubri sp. nov., isolated from the Discovery deep brine-seawater interface in the Red Sea.</title>
        <authorList>
            <person name="Zhang G."/>
            <person name="Stingl U."/>
        </authorList>
    </citation>
    <scope>NUCLEOTIDE SEQUENCE [LARGE SCALE GENOMIC DNA]</scope>
    <source>
        <strain evidence="2">SB3</strain>
    </source>
</reference>
<evidence type="ECO:0000313" key="2">
    <source>
        <dbReference type="EMBL" id="POG56537.1"/>
    </source>
</evidence>
<dbReference type="EMBL" id="LOPW02000005">
    <property type="protein sequence ID" value="POG56537.1"/>
    <property type="molecule type" value="Genomic_DNA"/>
</dbReference>
<gene>
    <name evidence="2" type="ORF">AUR65_005610</name>
</gene>
<feature type="region of interest" description="Disordered" evidence="1">
    <location>
        <begin position="24"/>
        <end position="55"/>
    </location>
</feature>
<proteinExistence type="predicted"/>
<keyword evidence="3" id="KW-1185">Reference proteome</keyword>
<evidence type="ECO:0000256" key="1">
    <source>
        <dbReference type="SAM" id="MobiDB-lite"/>
    </source>
</evidence>
<dbReference type="Proteomes" id="UP000053621">
    <property type="component" value="Unassembled WGS sequence"/>
</dbReference>
<dbReference type="RefSeq" id="WP_058569074.1">
    <property type="nucleotide sequence ID" value="NZ_LOPW02000005.1"/>
</dbReference>